<keyword evidence="2" id="KW-1185">Reference proteome</keyword>
<accession>A0A7J7L5A9</accession>
<dbReference type="AlphaFoldDB" id="A0A7J7L5A9"/>
<dbReference type="Proteomes" id="UP000541444">
    <property type="component" value="Unassembled WGS sequence"/>
</dbReference>
<comment type="caution">
    <text evidence="1">The sequence shown here is derived from an EMBL/GenBank/DDBJ whole genome shotgun (WGS) entry which is preliminary data.</text>
</comment>
<dbReference type="PANTHER" id="PTHR37375">
    <property type="entry name" value="EXPRESSED PROTEIN"/>
    <property type="match status" value="1"/>
</dbReference>
<dbReference type="Gene3D" id="2.30.110.10">
    <property type="entry name" value="Electron Transport, Fmn-binding Protein, Chain A"/>
    <property type="match status" value="1"/>
</dbReference>
<dbReference type="OrthoDB" id="10256706at2759"/>
<dbReference type="InterPro" id="IPR012349">
    <property type="entry name" value="Split_barrel_FMN-bd"/>
</dbReference>
<dbReference type="EMBL" id="JACGCM010002624">
    <property type="protein sequence ID" value="KAF6137748.1"/>
    <property type="molecule type" value="Genomic_DNA"/>
</dbReference>
<evidence type="ECO:0000313" key="1">
    <source>
        <dbReference type="EMBL" id="KAF6137748.1"/>
    </source>
</evidence>
<dbReference type="SUPFAM" id="SSF50475">
    <property type="entry name" value="FMN-binding split barrel"/>
    <property type="match status" value="1"/>
</dbReference>
<sequence>ILKGRREEVRILRQWKSTLIEDEVSEITAAHFEESMKFARRNNILASNWQAYLSTIKVDANGSKEDIHTSKIKYFFRRGRPYVWIPEKDFHNVSLIIDERGSLAVTNPYPGPLADILRSIKKVPTRVALIGDLVPMQEQRVQLAVESLRKIVLSERKAISEAGYSVSGILNSSSINHISQNEKLQEALDGDDPYAVYKFDIRSCTYIDGSGVTHDVKLDDIQASKADLLSPYSEKLIDGINQSPARRKALMFFCFVHFKTNTRDAFILSVDRKGFDVLGQTIDDQWKQFRFTFKEEAQDIATFCDELVEMEEEALKTM</sequence>
<feature type="non-terminal residue" evidence="1">
    <location>
        <position position="1"/>
    </location>
</feature>
<organism evidence="1 2">
    <name type="scientific">Kingdonia uniflora</name>
    <dbReference type="NCBI Taxonomy" id="39325"/>
    <lineage>
        <taxon>Eukaryota</taxon>
        <taxon>Viridiplantae</taxon>
        <taxon>Streptophyta</taxon>
        <taxon>Embryophyta</taxon>
        <taxon>Tracheophyta</taxon>
        <taxon>Spermatophyta</taxon>
        <taxon>Magnoliopsida</taxon>
        <taxon>Ranunculales</taxon>
        <taxon>Circaeasteraceae</taxon>
        <taxon>Kingdonia</taxon>
    </lineage>
</organism>
<dbReference type="PANTHER" id="PTHR37375:SF1">
    <property type="entry name" value="DUF2470 DOMAIN-CONTAINING PROTEIN"/>
    <property type="match status" value="1"/>
</dbReference>
<protein>
    <submittedName>
        <fullName evidence="1">Uncharacterized protein</fullName>
    </submittedName>
</protein>
<name>A0A7J7L5A9_9MAGN</name>
<gene>
    <name evidence="1" type="ORF">GIB67_040456</name>
</gene>
<dbReference type="InterPro" id="IPR037119">
    <property type="entry name" value="Haem_oxidase_HugZ-like_sf"/>
</dbReference>
<proteinExistence type="predicted"/>
<evidence type="ECO:0000313" key="2">
    <source>
        <dbReference type="Proteomes" id="UP000541444"/>
    </source>
</evidence>
<dbReference type="Gene3D" id="3.20.180.10">
    <property type="entry name" value="PNP-oxidase-like"/>
    <property type="match status" value="1"/>
</dbReference>
<reference evidence="1 2" key="1">
    <citation type="journal article" date="2020" name="IScience">
        <title>Genome Sequencing of the Endangered Kingdonia uniflora (Circaeasteraceae, Ranunculales) Reveals Potential Mechanisms of Evolutionary Specialization.</title>
        <authorList>
            <person name="Sun Y."/>
            <person name="Deng T."/>
            <person name="Zhang A."/>
            <person name="Moore M.J."/>
            <person name="Landis J.B."/>
            <person name="Lin N."/>
            <person name="Zhang H."/>
            <person name="Zhang X."/>
            <person name="Huang J."/>
            <person name="Zhang X."/>
            <person name="Sun H."/>
            <person name="Wang H."/>
        </authorList>
    </citation>
    <scope>NUCLEOTIDE SEQUENCE [LARGE SCALE GENOMIC DNA]</scope>
    <source>
        <strain evidence="1">TB1705</strain>
        <tissue evidence="1">Leaf</tissue>
    </source>
</reference>